<dbReference type="OMA" id="NCVINPK"/>
<evidence type="ECO:0000256" key="7">
    <source>
        <dbReference type="ARBA" id="ARBA00044229"/>
    </source>
</evidence>
<dbReference type="GO" id="GO:0005085">
    <property type="term" value="F:guanyl-nucleotide exchange factor activity"/>
    <property type="evidence" value="ECO:0007669"/>
    <property type="project" value="TreeGrafter"/>
</dbReference>
<name>D3B9E9_HETP5</name>
<evidence type="ECO:0000259" key="11">
    <source>
        <dbReference type="Pfam" id="PF25084"/>
    </source>
</evidence>
<comment type="function">
    <text evidence="8">Acts as a component of the translation initiation factor 2B (eIF2B) complex, which catalyzes the exchange of GDP for GTP on the eukaryotic initiation factor 2 (eIF2) complex gamma subunit. Its guanine nucleotide exchange factor activity is repressed when bound to eIF2 complex phosphorylated on the alpha subunit, thereby limiting the amount of methionyl-initiator methionine tRNA available to the ribosome and consequently global translation is repressed.</text>
</comment>
<proteinExistence type="inferred from homology"/>
<evidence type="ECO:0000313" key="13">
    <source>
        <dbReference type="Proteomes" id="UP000001396"/>
    </source>
</evidence>
<keyword evidence="5" id="KW-0648">Protein biosynthesis</keyword>
<dbReference type="InterPro" id="IPR056764">
    <property type="entry name" value="LbH_EIF2B3/5"/>
</dbReference>
<dbReference type="SUPFAM" id="SSF53448">
    <property type="entry name" value="Nucleotide-diphospho-sugar transferases"/>
    <property type="match status" value="1"/>
</dbReference>
<dbReference type="Proteomes" id="UP000001396">
    <property type="component" value="Unassembled WGS sequence"/>
</dbReference>
<dbReference type="GO" id="GO:0002183">
    <property type="term" value="P:cytoplasmic translational initiation"/>
    <property type="evidence" value="ECO:0007669"/>
    <property type="project" value="TreeGrafter"/>
</dbReference>
<keyword evidence="13" id="KW-1185">Reference proteome</keyword>
<evidence type="ECO:0000256" key="5">
    <source>
        <dbReference type="ARBA" id="ARBA00022917"/>
    </source>
</evidence>
<keyword evidence="4 12" id="KW-0396">Initiation factor</keyword>
<organism evidence="12 13">
    <name type="scientific">Heterostelium pallidum (strain ATCC 26659 / Pp 5 / PN500)</name>
    <name type="common">Cellular slime mold</name>
    <name type="synonym">Polysphondylium pallidum</name>
    <dbReference type="NCBI Taxonomy" id="670386"/>
    <lineage>
        <taxon>Eukaryota</taxon>
        <taxon>Amoebozoa</taxon>
        <taxon>Evosea</taxon>
        <taxon>Eumycetozoa</taxon>
        <taxon>Dictyostelia</taxon>
        <taxon>Acytosteliales</taxon>
        <taxon>Acytosteliaceae</taxon>
        <taxon>Heterostelium</taxon>
    </lineage>
</organism>
<evidence type="ECO:0000256" key="3">
    <source>
        <dbReference type="ARBA" id="ARBA00022490"/>
    </source>
</evidence>
<dbReference type="InterPro" id="IPR005835">
    <property type="entry name" value="NTP_transferase_dom"/>
</dbReference>
<dbReference type="PANTHER" id="PTHR45989">
    <property type="entry name" value="TRANSLATION INITIATION FACTOR EIF-2B SUBUNIT GAMMA"/>
    <property type="match status" value="1"/>
</dbReference>
<evidence type="ECO:0000256" key="4">
    <source>
        <dbReference type="ARBA" id="ARBA00022540"/>
    </source>
</evidence>
<evidence type="ECO:0000256" key="6">
    <source>
        <dbReference type="ARBA" id="ARBA00044196"/>
    </source>
</evidence>
<dbReference type="GO" id="GO:0005829">
    <property type="term" value="C:cytosol"/>
    <property type="evidence" value="ECO:0007669"/>
    <property type="project" value="UniProtKB-SubCell"/>
</dbReference>
<dbReference type="PANTHER" id="PTHR45989:SF1">
    <property type="entry name" value="TRANSLATION INITIATION FACTOR EIF-2B SUBUNIT GAMMA"/>
    <property type="match status" value="1"/>
</dbReference>
<dbReference type="GO" id="GO:0005851">
    <property type="term" value="C:eukaryotic translation initiation factor 2B complex"/>
    <property type="evidence" value="ECO:0007669"/>
    <property type="project" value="TreeGrafter"/>
</dbReference>
<dbReference type="AlphaFoldDB" id="D3B9E9"/>
<feature type="domain" description="Nucleotidyl transferase" evidence="10">
    <location>
        <begin position="18"/>
        <end position="151"/>
    </location>
</feature>
<dbReference type="FunCoup" id="D3B9E9">
    <property type="interactions" value="332"/>
</dbReference>
<dbReference type="EMBL" id="ADBJ01000022">
    <property type="protein sequence ID" value="EFA81861.1"/>
    <property type="molecule type" value="Genomic_DNA"/>
</dbReference>
<evidence type="ECO:0000256" key="8">
    <source>
        <dbReference type="ARBA" id="ARBA00045373"/>
    </source>
</evidence>
<dbReference type="Gene3D" id="2.160.10.10">
    <property type="entry name" value="Hexapeptide repeat proteins"/>
    <property type="match status" value="1"/>
</dbReference>
<evidence type="ECO:0000256" key="2">
    <source>
        <dbReference type="ARBA" id="ARBA00007878"/>
    </source>
</evidence>
<protein>
    <recommendedName>
        <fullName evidence="6">Translation initiation factor eIF2B subunit gamma</fullName>
    </recommendedName>
    <alternativeName>
        <fullName evidence="7">eIF2B GDP-GTP exchange factor subunit gamma</fullName>
    </alternativeName>
</protein>
<keyword evidence="3" id="KW-0963">Cytoplasm</keyword>
<dbReference type="Pfam" id="PF25084">
    <property type="entry name" value="LbH_EIF2B"/>
    <property type="match status" value="1"/>
</dbReference>
<dbReference type="Pfam" id="PF00483">
    <property type="entry name" value="NTP_transferase"/>
    <property type="match status" value="1"/>
</dbReference>
<dbReference type="InterPro" id="IPR029044">
    <property type="entry name" value="Nucleotide-diphossugar_trans"/>
</dbReference>
<reference evidence="12 13" key="1">
    <citation type="journal article" date="2011" name="Genome Res.">
        <title>Phylogeny-wide analysis of social amoeba genomes highlights ancient origins for complex intercellular communication.</title>
        <authorList>
            <person name="Heidel A.J."/>
            <person name="Lawal H.M."/>
            <person name="Felder M."/>
            <person name="Schilde C."/>
            <person name="Helps N.R."/>
            <person name="Tunggal B."/>
            <person name="Rivero F."/>
            <person name="John U."/>
            <person name="Schleicher M."/>
            <person name="Eichinger L."/>
            <person name="Platzer M."/>
            <person name="Noegel A.A."/>
            <person name="Schaap P."/>
            <person name="Gloeckner G."/>
        </authorList>
    </citation>
    <scope>NUCLEOTIDE SEQUENCE [LARGE SCALE GENOMIC DNA]</scope>
    <source>
        <strain evidence="13">ATCC 26659 / Pp 5 / PN500</strain>
    </source>
</reference>
<dbReference type="GO" id="GO:0003743">
    <property type="term" value="F:translation initiation factor activity"/>
    <property type="evidence" value="ECO:0007669"/>
    <property type="project" value="UniProtKB-KW"/>
</dbReference>
<dbReference type="Gene3D" id="3.90.550.10">
    <property type="entry name" value="Spore Coat Polysaccharide Biosynthesis Protein SpsA, Chain A"/>
    <property type="match status" value="1"/>
</dbReference>
<dbReference type="RefSeq" id="XP_020433978.1">
    <property type="nucleotide sequence ID" value="XM_020575989.1"/>
</dbReference>
<sequence>MSFEYQVVLLAIDTLNAKLSPIDENLPHSMLPVANRPLLSYQLELLERAGFKSVLIVIQEFQQTKITPYVTQIYKETGKIEVEFFVLKDQNQIGTCEILYRIREKIRTNFIVMNGNLIADEGFIRQMADLHRSSDSSLTILLNKAEINPKEKLDASFIDYIGLDENNNRVLLMESATEIEEKVLVSKNLLKYFPNITLNVNLKDTQFYIFSRWVIDLIVEDQKNNKNNPMTSIKKQLIPYLLSCQIPGHGRNLPASAINHNQDLALSMSTSSTPFNPSYHINQQTQGTIKCMNYLMNGYCININNLQTFTQANRDIASGKSSTYKPLEAPFKNNYIDTKAQVAPTSIGINCVIGTETILGQKSSVKNSIIGKHCKFGTNVRIDSSIIMDYVTVEDQCNISGSIIGNNVYIKTKFVKDSQVSSGFTVTKDLKGKQVGNSSL</sequence>
<evidence type="ECO:0000259" key="10">
    <source>
        <dbReference type="Pfam" id="PF00483"/>
    </source>
</evidence>
<dbReference type="InParanoid" id="D3B9E9"/>
<evidence type="ECO:0000256" key="1">
    <source>
        <dbReference type="ARBA" id="ARBA00004514"/>
    </source>
</evidence>
<evidence type="ECO:0000256" key="9">
    <source>
        <dbReference type="ARBA" id="ARBA00046432"/>
    </source>
</evidence>
<gene>
    <name evidence="12" type="primary">eIF2b3</name>
    <name evidence="12" type="ORF">PPL_05093</name>
</gene>
<evidence type="ECO:0000313" key="12">
    <source>
        <dbReference type="EMBL" id="EFA81861.1"/>
    </source>
</evidence>
<dbReference type="GeneID" id="31360579"/>
<feature type="domain" description="EIF2B subunit epsilon/gamma LbH" evidence="11">
    <location>
        <begin position="333"/>
        <end position="415"/>
    </location>
</feature>
<comment type="similarity">
    <text evidence="2">Belongs to the eIF-2B gamma/epsilon subunits family.</text>
</comment>
<comment type="subunit">
    <text evidence="9">Component of the translation initiation factor 2B (eIF2B) complex which is a heterodecamer of two sets of five different subunits: alpha, beta, gamma, delta and epsilon. Subunits alpha, beta and delta comprise a regulatory subcomplex and subunits epsilon and gamma comprise a catalytic subcomplex. Within the complex, the hexameric regulatory complex resides at the center, with the two heterodimeric catalytic subcomplexes bound on opposite sides.</text>
</comment>
<dbReference type="InterPro" id="IPR051960">
    <property type="entry name" value="eIF2B_gamma"/>
</dbReference>
<accession>D3B9E9</accession>
<comment type="subcellular location">
    <subcellularLocation>
        <location evidence="1">Cytoplasm</location>
        <location evidence="1">Cytosol</location>
    </subcellularLocation>
</comment>
<comment type="caution">
    <text evidence="12">The sequence shown here is derived from an EMBL/GenBank/DDBJ whole genome shotgun (WGS) entry which is preliminary data.</text>
</comment>
<dbReference type="STRING" id="670386.D3B9E9"/>